<dbReference type="EMBL" id="CAJJDO010000034">
    <property type="protein sequence ID" value="CAD8159810.1"/>
    <property type="molecule type" value="Genomic_DNA"/>
</dbReference>
<keyword evidence="1" id="KW-0812">Transmembrane</keyword>
<gene>
    <name evidence="2" type="ORF">PPENT_87.1.T0340003</name>
</gene>
<protein>
    <recommendedName>
        <fullName evidence="4">Transmembrane protein</fullName>
    </recommendedName>
</protein>
<evidence type="ECO:0000313" key="2">
    <source>
        <dbReference type="EMBL" id="CAD8159810.1"/>
    </source>
</evidence>
<name>A0A8S1U4N5_9CILI</name>
<proteinExistence type="predicted"/>
<comment type="caution">
    <text evidence="2">The sequence shown here is derived from an EMBL/GenBank/DDBJ whole genome shotgun (WGS) entry which is preliminary data.</text>
</comment>
<keyword evidence="1" id="KW-0472">Membrane</keyword>
<reference evidence="2" key="1">
    <citation type="submission" date="2021-01" db="EMBL/GenBank/DDBJ databases">
        <authorList>
            <consortium name="Genoscope - CEA"/>
            <person name="William W."/>
        </authorList>
    </citation>
    <scope>NUCLEOTIDE SEQUENCE</scope>
</reference>
<accession>A0A8S1U4N5</accession>
<feature type="transmembrane region" description="Helical" evidence="1">
    <location>
        <begin position="101"/>
        <end position="125"/>
    </location>
</feature>
<sequence>MNSQIYNLVSVFQVISLKININNQKDDTKIKSLESSMMELKEHYWRAYYYLLDYQKSDWKSGHESCILQHMEVLCEQYNLYDSRGRGFYFFSSVYSSQNTIPIILLSPWTLITTLIIVSTIIQMIQKFGKEFSLKAFGGKVAINEAQAVILLRIYNYSLNYINKTSFQQLIKKMIILSLQQCQQPSKYFNILLIASQLISQIYLQYTLESFGSQL</sequence>
<organism evidence="2 3">
    <name type="scientific">Paramecium pentaurelia</name>
    <dbReference type="NCBI Taxonomy" id="43138"/>
    <lineage>
        <taxon>Eukaryota</taxon>
        <taxon>Sar</taxon>
        <taxon>Alveolata</taxon>
        <taxon>Ciliophora</taxon>
        <taxon>Intramacronucleata</taxon>
        <taxon>Oligohymenophorea</taxon>
        <taxon>Peniculida</taxon>
        <taxon>Parameciidae</taxon>
        <taxon>Paramecium</taxon>
    </lineage>
</organism>
<dbReference type="AlphaFoldDB" id="A0A8S1U4N5"/>
<keyword evidence="1" id="KW-1133">Transmembrane helix</keyword>
<evidence type="ECO:0000256" key="1">
    <source>
        <dbReference type="SAM" id="Phobius"/>
    </source>
</evidence>
<evidence type="ECO:0000313" key="3">
    <source>
        <dbReference type="Proteomes" id="UP000689195"/>
    </source>
</evidence>
<dbReference type="OrthoDB" id="77931at2759"/>
<keyword evidence="3" id="KW-1185">Reference proteome</keyword>
<evidence type="ECO:0008006" key="4">
    <source>
        <dbReference type="Google" id="ProtNLM"/>
    </source>
</evidence>
<dbReference type="Proteomes" id="UP000689195">
    <property type="component" value="Unassembled WGS sequence"/>
</dbReference>